<dbReference type="Gene3D" id="1.10.760.10">
    <property type="entry name" value="Cytochrome c-like domain"/>
    <property type="match status" value="2"/>
</dbReference>
<feature type="domain" description="Cytochrome c" evidence="9">
    <location>
        <begin position="19"/>
        <end position="124"/>
    </location>
</feature>
<dbReference type="PANTHER" id="PTHR30600:SF10">
    <property type="entry name" value="BLL6722 PROTEIN"/>
    <property type="match status" value="1"/>
</dbReference>
<feature type="domain" description="Cytochrome c" evidence="9">
    <location>
        <begin position="172"/>
        <end position="320"/>
    </location>
</feature>
<dbReference type="InterPro" id="IPR051395">
    <property type="entry name" value="Cytochrome_c_Peroxidase/MauG"/>
</dbReference>
<keyword evidence="7 8" id="KW-0408">Iron</keyword>
<accession>A0ABW2QZ09</accession>
<dbReference type="SUPFAM" id="SSF46626">
    <property type="entry name" value="Cytochrome c"/>
    <property type="match status" value="2"/>
</dbReference>
<gene>
    <name evidence="10" type="ORF">ACFQNF_13220</name>
</gene>
<dbReference type="InterPro" id="IPR036909">
    <property type="entry name" value="Cyt_c-like_dom_sf"/>
</dbReference>
<keyword evidence="5" id="KW-0574">Periplasm</keyword>
<protein>
    <submittedName>
        <fullName evidence="10">Cytochrome-c peroxidase</fullName>
    </submittedName>
</protein>
<dbReference type="InterPro" id="IPR004852">
    <property type="entry name" value="Di-haem_cyt_c_peroxidsae"/>
</dbReference>
<evidence type="ECO:0000256" key="3">
    <source>
        <dbReference type="ARBA" id="ARBA00022723"/>
    </source>
</evidence>
<evidence type="ECO:0000256" key="7">
    <source>
        <dbReference type="ARBA" id="ARBA00023004"/>
    </source>
</evidence>
<keyword evidence="4" id="KW-0732">Signal</keyword>
<comment type="subcellular location">
    <subcellularLocation>
        <location evidence="1">Periplasm</location>
    </subcellularLocation>
</comment>
<name>A0ABW2QZ09_9NEIS</name>
<evidence type="ECO:0000256" key="2">
    <source>
        <dbReference type="ARBA" id="ARBA00022617"/>
    </source>
</evidence>
<evidence type="ECO:0000313" key="11">
    <source>
        <dbReference type="Proteomes" id="UP001596473"/>
    </source>
</evidence>
<dbReference type="PROSITE" id="PS51007">
    <property type="entry name" value="CYTC"/>
    <property type="match status" value="2"/>
</dbReference>
<keyword evidence="3 8" id="KW-0479">Metal-binding</keyword>
<evidence type="ECO:0000256" key="4">
    <source>
        <dbReference type="ARBA" id="ARBA00022729"/>
    </source>
</evidence>
<dbReference type="Proteomes" id="UP001596473">
    <property type="component" value="Unassembled WGS sequence"/>
</dbReference>
<evidence type="ECO:0000256" key="6">
    <source>
        <dbReference type="ARBA" id="ARBA00023002"/>
    </source>
</evidence>
<dbReference type="InterPro" id="IPR026259">
    <property type="entry name" value="MauG/Cytc_peroxidase"/>
</dbReference>
<sequence length="320" mass="35525">MISRWLLILICINVHAQSPEQKLGEALFFDTRLSSNQRISCASCHHPDKAFSDGLATSVGVTGQALNRKSTSLFDVGKAKFLFWDGRRENLKDLIFDPLTNPMEHGFTSDAEVLLRLNSLLDIQQAFYRLNGRKTIDKQDVQNVMVAYLQGLKAPQTAFDRFRSGDKNALSASQLKGYKLFTGVAACVQCHQINEGRFTDDAFHALGAESGKISKKLPQLLAQTEIARKNGTLGVLIATDADVAELGRYLATANPMDIAAFKTPSLRQVKKLAPYMHNGSVSTLSEAVRREAYYRASMEGKSYFLTPEEVEVIVDFLRVL</sequence>
<keyword evidence="2 8" id="KW-0349">Heme</keyword>
<evidence type="ECO:0000256" key="8">
    <source>
        <dbReference type="PROSITE-ProRule" id="PRU00433"/>
    </source>
</evidence>
<dbReference type="InterPro" id="IPR009056">
    <property type="entry name" value="Cyt_c-like_dom"/>
</dbReference>
<reference evidence="11" key="1">
    <citation type="journal article" date="2019" name="Int. J. Syst. Evol. Microbiol.">
        <title>The Global Catalogue of Microorganisms (GCM) 10K type strain sequencing project: providing services to taxonomists for standard genome sequencing and annotation.</title>
        <authorList>
            <consortium name="The Broad Institute Genomics Platform"/>
            <consortium name="The Broad Institute Genome Sequencing Center for Infectious Disease"/>
            <person name="Wu L."/>
            <person name="Ma J."/>
        </authorList>
    </citation>
    <scope>NUCLEOTIDE SEQUENCE [LARGE SCALE GENOMIC DNA]</scope>
    <source>
        <strain evidence="11">CCUG 62945</strain>
    </source>
</reference>
<evidence type="ECO:0000256" key="5">
    <source>
        <dbReference type="ARBA" id="ARBA00022764"/>
    </source>
</evidence>
<dbReference type="GO" id="GO:0004601">
    <property type="term" value="F:peroxidase activity"/>
    <property type="evidence" value="ECO:0007669"/>
    <property type="project" value="UniProtKB-KW"/>
</dbReference>
<evidence type="ECO:0000313" key="10">
    <source>
        <dbReference type="EMBL" id="MFC7420823.1"/>
    </source>
</evidence>
<organism evidence="10 11">
    <name type="scientific">Iodobacter arcticus</name>
    <dbReference type="NCBI Taxonomy" id="590593"/>
    <lineage>
        <taxon>Bacteria</taxon>
        <taxon>Pseudomonadati</taxon>
        <taxon>Pseudomonadota</taxon>
        <taxon>Betaproteobacteria</taxon>
        <taxon>Neisseriales</taxon>
        <taxon>Chitinibacteraceae</taxon>
        <taxon>Iodobacter</taxon>
    </lineage>
</organism>
<comment type="caution">
    <text evidence="10">The sequence shown here is derived from an EMBL/GenBank/DDBJ whole genome shotgun (WGS) entry which is preliminary data.</text>
</comment>
<dbReference type="Pfam" id="PF03150">
    <property type="entry name" value="CCP_MauG"/>
    <property type="match status" value="1"/>
</dbReference>
<dbReference type="EMBL" id="JBHTBQ010000027">
    <property type="protein sequence ID" value="MFC7420823.1"/>
    <property type="molecule type" value="Genomic_DNA"/>
</dbReference>
<dbReference type="RefSeq" id="WP_380188418.1">
    <property type="nucleotide sequence ID" value="NZ_JBHTBQ010000027.1"/>
</dbReference>
<proteinExistence type="predicted"/>
<dbReference type="PIRSF" id="PIRSF000294">
    <property type="entry name" value="Cytochrome-c_peroxidase"/>
    <property type="match status" value="1"/>
</dbReference>
<evidence type="ECO:0000259" key="9">
    <source>
        <dbReference type="PROSITE" id="PS51007"/>
    </source>
</evidence>
<dbReference type="PANTHER" id="PTHR30600">
    <property type="entry name" value="CYTOCHROME C PEROXIDASE-RELATED"/>
    <property type="match status" value="1"/>
</dbReference>
<evidence type="ECO:0000256" key="1">
    <source>
        <dbReference type="ARBA" id="ARBA00004418"/>
    </source>
</evidence>
<keyword evidence="11" id="KW-1185">Reference proteome</keyword>
<keyword evidence="10" id="KW-0575">Peroxidase</keyword>
<keyword evidence="6" id="KW-0560">Oxidoreductase</keyword>